<feature type="region of interest" description="Disordered" evidence="1">
    <location>
        <begin position="1651"/>
        <end position="1671"/>
    </location>
</feature>
<dbReference type="KEGG" id="cfo:105248901"/>
<evidence type="ECO:0000256" key="1">
    <source>
        <dbReference type="SAM" id="MobiDB-lite"/>
    </source>
</evidence>
<evidence type="ECO:0000313" key="3">
    <source>
        <dbReference type="Proteomes" id="UP000000311"/>
    </source>
</evidence>
<dbReference type="InParanoid" id="E2A698"/>
<evidence type="ECO:0000313" key="2">
    <source>
        <dbReference type="EMBL" id="EFN70983.1"/>
    </source>
</evidence>
<organism evidence="3">
    <name type="scientific">Camponotus floridanus</name>
    <name type="common">Florida carpenter ant</name>
    <dbReference type="NCBI Taxonomy" id="104421"/>
    <lineage>
        <taxon>Eukaryota</taxon>
        <taxon>Metazoa</taxon>
        <taxon>Ecdysozoa</taxon>
        <taxon>Arthropoda</taxon>
        <taxon>Hexapoda</taxon>
        <taxon>Insecta</taxon>
        <taxon>Pterygota</taxon>
        <taxon>Neoptera</taxon>
        <taxon>Endopterygota</taxon>
        <taxon>Hymenoptera</taxon>
        <taxon>Apocrita</taxon>
        <taxon>Aculeata</taxon>
        <taxon>Formicoidea</taxon>
        <taxon>Formicidae</taxon>
        <taxon>Formicinae</taxon>
        <taxon>Camponotus</taxon>
    </lineage>
</organism>
<gene>
    <name evidence="2" type="ORF">EAG_09872</name>
</gene>
<dbReference type="EMBL" id="GL437123">
    <property type="protein sequence ID" value="EFN70983.1"/>
    <property type="molecule type" value="Genomic_DNA"/>
</dbReference>
<dbReference type="OrthoDB" id="7673806at2759"/>
<reference evidence="2 3" key="1">
    <citation type="journal article" date="2010" name="Science">
        <title>Genomic comparison of the ants Camponotus floridanus and Harpegnathos saltator.</title>
        <authorList>
            <person name="Bonasio R."/>
            <person name="Zhang G."/>
            <person name="Ye C."/>
            <person name="Mutti N.S."/>
            <person name="Fang X."/>
            <person name="Qin N."/>
            <person name="Donahue G."/>
            <person name="Yang P."/>
            <person name="Li Q."/>
            <person name="Li C."/>
            <person name="Zhang P."/>
            <person name="Huang Z."/>
            <person name="Berger S.L."/>
            <person name="Reinberg D."/>
            <person name="Wang J."/>
            <person name="Liebig J."/>
        </authorList>
    </citation>
    <scope>NUCLEOTIDE SEQUENCE [LARGE SCALE GENOMIC DNA]</scope>
    <source>
        <strain evidence="3">C129</strain>
    </source>
</reference>
<dbReference type="Proteomes" id="UP000000311">
    <property type="component" value="Unassembled WGS sequence"/>
</dbReference>
<sequence>MNCAASEVAAAANGGEHVGAIQDIKNAMFNNGGSKVNSDDAKSTVVELFPWISEFWKMCKCIYADKNMASLAELMQYYIRNVSISVNECYTKPLKAAKLKDSISETLFFFLCIYRELSEDRNRTIYLNNMSDLLALYIDMELKASRKSKEDHSKICTRLISCLYVYLEHSIEHLLDTLIKIQFMCRAYHRILDPIMKIVTNKIPTCPNNSDIMCARYFLIYYLWRKINSDMAVKSQITTTAIASLGTSSTFPPCMLDVLPKVPKDQPNSTKYLMQQKFDIRKCCECFIQFCIKNRDSIWQKKNENATTIPNSFKRTASQLLEVTSRENENMDCIKNKSNFTSSNKSVQNNSVSLDNLKSSNLTEQTNVKPLGTISTNISVARTIVKQIKPKVLPRKKIKKSNKIVIIDLTTDIAFERCIKRKSRKVAWLEEAKRKLDTKAIRASQKIKKQQMAEKITSLKKMVLVDQHLEDFLQSIPATENTCLENNLSESAIWDIKLDNDKIKSMQQLETECRSTSGYATSTKQSVDANSSDKSKIVGVSQTVSSSVIVDKPQSNKFKASTKLLLNVSNDTNSKCHDVDTILKARNSEKMNNRHNAQTTVIKRLLEKDTSPESEKCKKVESLRKICDLGTEHSKTVNILPAICTQNSKDEDVGSNNNANYLSTTKDKSLYVISSSLHMHYTNNGKDETIDKTIDDFTNNEKSVQEHDHELISNKTQCSKSTAVDNALNKEKLAVSTMTVETFATTIINNPEISISNAVESERLQQLCVTENIEKPKEPESQDEYVSEKRDIANNTISLSITNGDHSNVQTDLEVDTCIEVSDNLRNSKIPNHKIRETIFENSTADKKNISNIFNASLCSKNERVNDRKDIDLKTDKEDEEFESKGNCNKEHNVEELKRSSVLRTKVDKKDLHNLDYMHDRKLLKRVYEIHTHTKSIQNSSEDKCIIQDSELQDNMDGLSLLANVIESTCQHVSHLKAELQCEQIKVKDYASLRNSSYNQTTDDDVDTNDSSNIVSQILENPTADVINKIVGICPEDALDKVALHVEVTSTTDINPDDRGNDPSNNSVPRIVETTINYETDTLPNNLNIVENNVQSIKENTNVILNGETVMLLQKSPNSNLYIINKAVENARDHNSDDENCPVKEKSWMIPPEDCTSFEVVNTSEHISFNLDLPQYGKELSCQENKFSVSRNKGIKIEPDEESNLMNITEMKSYGKKNSLSADVTLPATSQIYQDTNVANVSISSKSVDKRKSKSILTYRQNIKQEFSNHITANCGIQGCNGIHTHPHEVIDSQHSLHIPVTHPTTISSIYGNCAAGTDLCMPYHKHCTSVSCSLQINSTTSLHSHTKSANACGRSHCSCLNCTYDIVAHCRQCIHPATDSHVSCLESNSYFLPTHSSVQTSAVQEHDKTTSEAAISKLYDDQQIMLRKIEQRVSLQNNTLEKLDVQREPDKLFKKDMENKLPLKKRLKAHAMMSMVYEKIPIKTEKLDNYPAIPMMSIAALEALNSSQKHPAQIIKSSYELSPTEEEDNSHGSYHFNSNIVRRDYCKDIHISNAHRNLVKESTRNHERQFRSNGDQSNTVCIERCQDRTFKTPMQRRDVTATNPISLKRITTETMEQDSTCKKAKKMQSSIRQTRSSKRNVPKVNYCYTDVDPEWNPSGESKRRRKKTSR</sequence>
<name>E2A698_CAMFO</name>
<dbReference type="OMA" id="CDQIKVK"/>
<keyword evidence="3" id="KW-1185">Reference proteome</keyword>
<accession>E2A698</accession>
<proteinExistence type="predicted"/>
<protein>
    <submittedName>
        <fullName evidence="2">Uncharacterized protein</fullName>
    </submittedName>
</protein>